<feature type="region of interest" description="Disordered" evidence="1">
    <location>
        <begin position="281"/>
        <end position="504"/>
    </location>
</feature>
<keyword evidence="3" id="KW-1185">Reference proteome</keyword>
<sequence>MKSDDESANNPQQSMVPPSSSLQTTPNLQARNNNSKSCRMCIERGEPEKSAGHLSVDCTYGITSFGDIDACPECETIQHNQITCPKKWKSRAYHHKMVRRRHGKPQFRSAYEPQENDWAKWMAGVYRPQTKQHVLELISQGTQQTPYQTITDSTWDLAWVSPQVREGDRQHALPAELPVGPQRKVDLSTRVPLFSSGPASENLSTPKSETLIAENTLTQKSETLTLERFSRDPVLPRSRRMNPIDYFWQGDKSGEEIEPSKTQPTDSVLSDRQFLLMNLDGNNYSKSAPENTSPASKARPCSTQLIDDSLPRGNSSGQSSELSRTQATDNVRPDHQYSLINLDDGKYGKSAPENTARALNPQARLQQLVDGSLLRGRSPRCGLPTRTAERFPSHARCTPNRDRQTDQVQQTQQEAKFGKRAENSSDPDEKEHKDTRKRQLRHPRKSRQKSNRVRLNQPNTDNHRLVKGSISRDDTNQKMAQDEKSDTSLYSVGSNNPSSSAQIDERMTDRIEHIATRESVSRPARTPFYQYFRRLANEDTPPEGFNRGKELFPDHVARPLGSSTAQQSRRHASARLDIFDGDVSSNEEAIGRRHERDSTFANVQPRNVFADRQRDRPDQPLLTDNVINRARDARDISQRLSIEKGELGYGASQRNSSPVNDRSQNIFADGQRDLPDPPLFGAIITNRAKFTVAFKEHELTEEGEVSGSASRCKTLVSKPSVTEETEIKDCASRCNSLVNRPLVTDGEIREDPSRCNSSVCQEHDDDFPVDQHHKFVRVLNPGIQEYVGMFEDGRIVPFKESGSKPFLSPDPLQYQSQKRLRKDQSPSVQRRLQSDYRSSLSYDGGILPARGTGTDTWFGGYTNSQEYKGAPRDEADDLMRGKGRGRRRGDRGHRDRGRGSGGQGERARGRGRSGNTWYGGYNHQQGDEVDESMRQADEKSRNFYRGRGRDHILEGPPSDNEVEMKY</sequence>
<feature type="compositionally biased region" description="Basic and acidic residues" evidence="1">
    <location>
        <begin position="589"/>
        <end position="598"/>
    </location>
</feature>
<feature type="compositionally biased region" description="Basic and acidic residues" evidence="1">
    <location>
        <begin position="931"/>
        <end position="953"/>
    </location>
</feature>
<feature type="compositionally biased region" description="Basic and acidic residues" evidence="1">
    <location>
        <begin position="470"/>
        <end position="486"/>
    </location>
</feature>
<name>A0A9P8CEX5_9HELO</name>
<evidence type="ECO:0000313" key="3">
    <source>
        <dbReference type="Proteomes" id="UP000887226"/>
    </source>
</evidence>
<organism evidence="2 3">
    <name type="scientific">Calycina marina</name>
    <dbReference type="NCBI Taxonomy" id="1763456"/>
    <lineage>
        <taxon>Eukaryota</taxon>
        <taxon>Fungi</taxon>
        <taxon>Dikarya</taxon>
        <taxon>Ascomycota</taxon>
        <taxon>Pezizomycotina</taxon>
        <taxon>Leotiomycetes</taxon>
        <taxon>Helotiales</taxon>
        <taxon>Pezizellaceae</taxon>
        <taxon>Calycina</taxon>
    </lineage>
</organism>
<feature type="region of interest" description="Disordered" evidence="1">
    <location>
        <begin position="588"/>
        <end position="623"/>
    </location>
</feature>
<feature type="compositionally biased region" description="Polar residues" evidence="1">
    <location>
        <begin position="487"/>
        <end position="502"/>
    </location>
</feature>
<feature type="compositionally biased region" description="Polar residues" evidence="1">
    <location>
        <begin position="281"/>
        <end position="329"/>
    </location>
</feature>
<gene>
    <name evidence="2" type="ORF">BJ878DRAFT_575627</name>
</gene>
<feature type="region of interest" description="Disordered" evidence="1">
    <location>
        <begin position="1"/>
        <end position="33"/>
    </location>
</feature>
<evidence type="ECO:0000313" key="2">
    <source>
        <dbReference type="EMBL" id="KAG9244559.1"/>
    </source>
</evidence>
<feature type="compositionally biased region" description="Basic and acidic residues" evidence="1">
    <location>
        <begin position="869"/>
        <end position="880"/>
    </location>
</feature>
<reference evidence="2" key="1">
    <citation type="journal article" date="2021" name="IMA Fungus">
        <title>Genomic characterization of three marine fungi, including Emericellopsis atlantica sp. nov. with signatures of a generalist lifestyle and marine biomass degradation.</title>
        <authorList>
            <person name="Hagestad O.C."/>
            <person name="Hou L."/>
            <person name="Andersen J.H."/>
            <person name="Hansen E.H."/>
            <person name="Altermark B."/>
            <person name="Li C."/>
            <person name="Kuhnert E."/>
            <person name="Cox R.J."/>
            <person name="Crous P.W."/>
            <person name="Spatafora J.W."/>
            <person name="Lail K."/>
            <person name="Amirebrahimi M."/>
            <person name="Lipzen A."/>
            <person name="Pangilinan J."/>
            <person name="Andreopoulos W."/>
            <person name="Hayes R.D."/>
            <person name="Ng V."/>
            <person name="Grigoriev I.V."/>
            <person name="Jackson S.A."/>
            <person name="Sutton T.D.S."/>
            <person name="Dobson A.D.W."/>
            <person name="Rama T."/>
        </authorList>
    </citation>
    <scope>NUCLEOTIDE SEQUENCE</scope>
    <source>
        <strain evidence="2">TRa3180A</strain>
    </source>
</reference>
<feature type="compositionally biased region" description="Basic and acidic residues" evidence="1">
    <location>
        <begin position="416"/>
        <end position="434"/>
    </location>
</feature>
<comment type="caution">
    <text evidence="2">The sequence shown here is derived from an EMBL/GenBank/DDBJ whole genome shotgun (WGS) entry which is preliminary data.</text>
</comment>
<protein>
    <submittedName>
        <fullName evidence="2">Uncharacterized protein</fullName>
    </submittedName>
</protein>
<feature type="compositionally biased region" description="Polar residues" evidence="1">
    <location>
        <begin position="8"/>
        <end position="33"/>
    </location>
</feature>
<feature type="region of interest" description="Disordered" evidence="1">
    <location>
        <begin position="800"/>
        <end position="966"/>
    </location>
</feature>
<dbReference type="Proteomes" id="UP000887226">
    <property type="component" value="Unassembled WGS sequence"/>
</dbReference>
<feature type="compositionally biased region" description="Polar residues" evidence="1">
    <location>
        <begin position="825"/>
        <end position="841"/>
    </location>
</feature>
<feature type="compositionally biased region" description="Basic and acidic residues" evidence="1">
    <location>
        <begin position="609"/>
        <end position="618"/>
    </location>
</feature>
<dbReference type="EMBL" id="MU253898">
    <property type="protein sequence ID" value="KAG9244559.1"/>
    <property type="molecule type" value="Genomic_DNA"/>
</dbReference>
<feature type="compositionally biased region" description="Basic residues" evidence="1">
    <location>
        <begin position="881"/>
        <end position="896"/>
    </location>
</feature>
<accession>A0A9P8CEX5</accession>
<evidence type="ECO:0000256" key="1">
    <source>
        <dbReference type="SAM" id="MobiDB-lite"/>
    </source>
</evidence>
<proteinExistence type="predicted"/>
<dbReference type="AlphaFoldDB" id="A0A9P8CEX5"/>
<feature type="compositionally biased region" description="Basic residues" evidence="1">
    <location>
        <begin position="435"/>
        <end position="452"/>
    </location>
</feature>